<evidence type="ECO:0000256" key="2">
    <source>
        <dbReference type="ARBA" id="ARBA00022598"/>
    </source>
</evidence>
<name>A0A936NDA8_9ACTN</name>
<dbReference type="Proteomes" id="UP000727993">
    <property type="component" value="Unassembled WGS sequence"/>
</dbReference>
<dbReference type="PANTHER" id="PTHR43201:SF5">
    <property type="entry name" value="MEDIUM-CHAIN ACYL-COA LIGASE ACSF2, MITOCHONDRIAL"/>
    <property type="match status" value="1"/>
</dbReference>
<dbReference type="InterPro" id="IPR020845">
    <property type="entry name" value="AMP-binding_CS"/>
</dbReference>
<proteinExistence type="inferred from homology"/>
<organism evidence="5 6">
    <name type="scientific">Candidatus Neomicrothrix subdominans</name>
    <dbReference type="NCBI Taxonomy" id="2954438"/>
    <lineage>
        <taxon>Bacteria</taxon>
        <taxon>Bacillati</taxon>
        <taxon>Actinomycetota</taxon>
        <taxon>Acidimicrobiia</taxon>
        <taxon>Acidimicrobiales</taxon>
        <taxon>Microthrixaceae</taxon>
        <taxon>Candidatus Neomicrothrix</taxon>
    </lineage>
</organism>
<evidence type="ECO:0000259" key="3">
    <source>
        <dbReference type="Pfam" id="PF00501"/>
    </source>
</evidence>
<keyword evidence="2" id="KW-0436">Ligase</keyword>
<reference evidence="5 6" key="1">
    <citation type="submission" date="2020-10" db="EMBL/GenBank/DDBJ databases">
        <title>Connecting structure to function with the recovery of over 1000 high-quality activated sludge metagenome-assembled genomes encoding full-length rRNA genes using long-read sequencing.</title>
        <authorList>
            <person name="Singleton C.M."/>
            <person name="Petriglieri F."/>
            <person name="Kristensen J.M."/>
            <person name="Kirkegaard R.H."/>
            <person name="Michaelsen T.Y."/>
            <person name="Andersen M.H."/>
            <person name="Karst S.M."/>
            <person name="Dueholm M.S."/>
            <person name="Nielsen P.H."/>
            <person name="Albertsen M."/>
        </authorList>
    </citation>
    <scope>NUCLEOTIDE SEQUENCE [LARGE SCALE GENOMIC DNA]</scope>
    <source>
        <strain evidence="5">Lyne_18-Q3-R50-59_MAXAC.006</strain>
    </source>
</reference>
<evidence type="ECO:0000313" key="5">
    <source>
        <dbReference type="EMBL" id="MBK9296932.1"/>
    </source>
</evidence>
<dbReference type="InterPro" id="IPR042099">
    <property type="entry name" value="ANL_N_sf"/>
</dbReference>
<protein>
    <submittedName>
        <fullName evidence="5">AMP-binding protein</fullName>
    </submittedName>
</protein>
<dbReference type="SUPFAM" id="SSF56801">
    <property type="entry name" value="Acetyl-CoA synthetase-like"/>
    <property type="match status" value="1"/>
</dbReference>
<dbReference type="Gene3D" id="3.40.50.12780">
    <property type="entry name" value="N-terminal domain of ligase-like"/>
    <property type="match status" value="1"/>
</dbReference>
<dbReference type="PANTHER" id="PTHR43201">
    <property type="entry name" value="ACYL-COA SYNTHETASE"/>
    <property type="match status" value="1"/>
</dbReference>
<evidence type="ECO:0000256" key="1">
    <source>
        <dbReference type="ARBA" id="ARBA00006432"/>
    </source>
</evidence>
<dbReference type="Pfam" id="PF00501">
    <property type="entry name" value="AMP-binding"/>
    <property type="match status" value="1"/>
</dbReference>
<comment type="similarity">
    <text evidence="1">Belongs to the ATP-dependent AMP-binding enzyme family.</text>
</comment>
<dbReference type="Pfam" id="PF13193">
    <property type="entry name" value="AMP-binding_C"/>
    <property type="match status" value="1"/>
</dbReference>
<dbReference type="GO" id="GO:0006631">
    <property type="term" value="P:fatty acid metabolic process"/>
    <property type="evidence" value="ECO:0007669"/>
    <property type="project" value="TreeGrafter"/>
</dbReference>
<evidence type="ECO:0000313" key="6">
    <source>
        <dbReference type="Proteomes" id="UP000727993"/>
    </source>
</evidence>
<dbReference type="Gene3D" id="3.30.300.30">
    <property type="match status" value="1"/>
</dbReference>
<dbReference type="InterPro" id="IPR000873">
    <property type="entry name" value="AMP-dep_synth/lig_dom"/>
</dbReference>
<sequence>MSTPETAATIWELVEARAVASPDAIALIDESDTRISCAELRDEALRTAAGLAEMGVGENTPVTWQLPTTIDAIVISLALARLGALQNPILHIYRERELGVAIRRTRPELVIVPGEWMGTDFAAMAAGVIDSLDGAVPEVLNLADGRPSGDPATLSPFVAPADPATTVRWIYYTSGTTSEPKGVRHTDATLLAGGRGLAAAVDLGPDDVGSMAFPYAHIAGPDYLIMCLHSGFPVVLIEAFNPPKAVETYNRFGVTMIGGSTAFYQMFLAEQAKTPGEKFIPTLKLISGGGAPKPPELAARIRDEIGVPVCHGYGMTEVPMISQGSPRDTEEQLANTEGAPVPGCEVRIVTEGGDVAPAGAEGEVRLKGPMVCLGYTDDEATAAAFDDDGWFRTGDLGVLRPDGHLALTGRLKDVIIRKGENISAKEVEDLLFTHPKVGDVAVIGLPDEDRGERVAAIVERADGTDDLTFAEMSAHLNAAGLMTRKIPEQLEVIDALPRNETLRKVLKFKLREAYAKEPWTPARRQ</sequence>
<feature type="domain" description="AMP-dependent synthetase/ligase" evidence="3">
    <location>
        <begin position="15"/>
        <end position="375"/>
    </location>
</feature>
<feature type="domain" description="AMP-binding enzyme C-terminal" evidence="4">
    <location>
        <begin position="426"/>
        <end position="500"/>
    </location>
</feature>
<dbReference type="AlphaFoldDB" id="A0A936NDA8"/>
<dbReference type="PROSITE" id="PS00455">
    <property type="entry name" value="AMP_BINDING"/>
    <property type="match status" value="1"/>
</dbReference>
<comment type="caution">
    <text evidence="5">The sequence shown here is derived from an EMBL/GenBank/DDBJ whole genome shotgun (WGS) entry which is preliminary data.</text>
</comment>
<dbReference type="InterPro" id="IPR045851">
    <property type="entry name" value="AMP-bd_C_sf"/>
</dbReference>
<accession>A0A936NDA8</accession>
<evidence type="ECO:0000259" key="4">
    <source>
        <dbReference type="Pfam" id="PF13193"/>
    </source>
</evidence>
<dbReference type="GO" id="GO:0031956">
    <property type="term" value="F:medium-chain fatty acid-CoA ligase activity"/>
    <property type="evidence" value="ECO:0007669"/>
    <property type="project" value="TreeGrafter"/>
</dbReference>
<dbReference type="InterPro" id="IPR025110">
    <property type="entry name" value="AMP-bd_C"/>
</dbReference>
<gene>
    <name evidence="5" type="ORF">IPN02_08860</name>
</gene>
<dbReference type="EMBL" id="JADJZA010000006">
    <property type="protein sequence ID" value="MBK9296932.1"/>
    <property type="molecule type" value="Genomic_DNA"/>
</dbReference>